<organism evidence="1 2">
    <name type="scientific">Mesoflavibacter zeaxanthinifaciens subsp. sabulilitoris</name>
    <dbReference type="NCBI Taxonomy" id="1520893"/>
    <lineage>
        <taxon>Bacteria</taxon>
        <taxon>Pseudomonadati</taxon>
        <taxon>Bacteroidota</taxon>
        <taxon>Flavobacteriia</taxon>
        <taxon>Flavobacteriales</taxon>
        <taxon>Flavobacteriaceae</taxon>
        <taxon>Mesoflavibacter</taxon>
    </lineage>
</organism>
<dbReference type="EMBL" id="PXOT01000024">
    <property type="protein sequence ID" value="PSG89156.1"/>
    <property type="molecule type" value="Genomic_DNA"/>
</dbReference>
<evidence type="ECO:0000313" key="2">
    <source>
        <dbReference type="Proteomes" id="UP000238430"/>
    </source>
</evidence>
<dbReference type="OrthoDB" id="1363170at2"/>
<reference evidence="1 2" key="1">
    <citation type="submission" date="2018-03" db="EMBL/GenBank/DDBJ databases">
        <title>Mesoflavibacter sp. HG37 and Mesoflavibacter sp. HG96 sp.nov., two marine bacteria isolated from seawater of Western Pacific Ocean.</title>
        <authorList>
            <person name="Cheng H."/>
            <person name="Wu Y.-H."/>
            <person name="Guo L.-L."/>
            <person name="Xu X.-W."/>
        </authorList>
    </citation>
    <scope>NUCLEOTIDE SEQUENCE [LARGE SCALE GENOMIC DNA]</scope>
    <source>
        <strain evidence="1 2">KCTC 42117</strain>
    </source>
</reference>
<protein>
    <submittedName>
        <fullName evidence="1">Uncharacterized protein</fullName>
    </submittedName>
</protein>
<gene>
    <name evidence="1" type="ORF">C7H61_09370</name>
</gene>
<dbReference type="AlphaFoldDB" id="A0A2T1NAI8"/>
<comment type="caution">
    <text evidence="1">The sequence shown here is derived from an EMBL/GenBank/DDBJ whole genome shotgun (WGS) entry which is preliminary data.</text>
</comment>
<keyword evidence="2" id="KW-1185">Reference proteome</keyword>
<sequence length="118" mass="13229">MSTALEKKIANASAQKLRRGLRSAIASTTNNTISGQAKKTTVRTKYRYGRLDRLTIVAPHYIFKQHYGFEGKKSNGINMRLKTTNVLNKALESTNVLEDLATKITDLRGEEVLSKINF</sequence>
<dbReference type="RefSeq" id="WP_106679168.1">
    <property type="nucleotide sequence ID" value="NZ_JACHWV010000003.1"/>
</dbReference>
<accession>A0A2T1NAI8</accession>
<proteinExistence type="predicted"/>
<evidence type="ECO:0000313" key="1">
    <source>
        <dbReference type="EMBL" id="PSG89156.1"/>
    </source>
</evidence>
<name>A0A2T1NAI8_9FLAO</name>
<dbReference type="Proteomes" id="UP000238430">
    <property type="component" value="Unassembled WGS sequence"/>
</dbReference>